<comment type="caution">
    <text evidence="2">The sequence shown here is derived from an EMBL/GenBank/DDBJ whole genome shotgun (WGS) entry which is preliminary data.</text>
</comment>
<evidence type="ECO:0000313" key="2">
    <source>
        <dbReference type="EMBL" id="GAB0134995.1"/>
    </source>
</evidence>
<organism evidence="2 3">
    <name type="scientific">Epichloe bromicola</name>
    <dbReference type="NCBI Taxonomy" id="79588"/>
    <lineage>
        <taxon>Eukaryota</taxon>
        <taxon>Fungi</taxon>
        <taxon>Dikarya</taxon>
        <taxon>Ascomycota</taxon>
        <taxon>Pezizomycotina</taxon>
        <taxon>Sordariomycetes</taxon>
        <taxon>Hypocreomycetidae</taxon>
        <taxon>Hypocreales</taxon>
        <taxon>Clavicipitaceae</taxon>
        <taxon>Epichloe</taxon>
    </lineage>
</organism>
<feature type="compositionally biased region" description="Basic and acidic residues" evidence="1">
    <location>
        <begin position="235"/>
        <end position="252"/>
    </location>
</feature>
<dbReference type="EMBL" id="BAAFGZ010000105">
    <property type="protein sequence ID" value="GAB0134995.1"/>
    <property type="molecule type" value="Genomic_DNA"/>
</dbReference>
<feature type="region of interest" description="Disordered" evidence="1">
    <location>
        <begin position="225"/>
        <end position="252"/>
    </location>
</feature>
<dbReference type="Proteomes" id="UP001562357">
    <property type="component" value="Unassembled WGS sequence"/>
</dbReference>
<protein>
    <submittedName>
        <fullName evidence="2">Uncharacterized protein</fullName>
    </submittedName>
</protein>
<evidence type="ECO:0000256" key="1">
    <source>
        <dbReference type="SAM" id="MobiDB-lite"/>
    </source>
</evidence>
<feature type="region of interest" description="Disordered" evidence="1">
    <location>
        <begin position="412"/>
        <end position="440"/>
    </location>
</feature>
<reference evidence="3" key="1">
    <citation type="submission" date="2024-06" db="EMBL/GenBank/DDBJ databases">
        <title>Draft Genome Sequences of Epichloe bromicola Strains Isolated from Elymus ciliaris.</title>
        <authorList>
            <consortium name="Epichloe bromicola genome sequencing consortium"/>
            <person name="Miura A."/>
            <person name="Imano S."/>
            <person name="Ashida A."/>
            <person name="Sato I."/>
            <person name="Chiba S."/>
            <person name="Tanaka A."/>
            <person name="Camagna M."/>
            <person name="Takemoto D."/>
        </authorList>
    </citation>
    <scope>NUCLEOTIDE SEQUENCE [LARGE SCALE GENOMIC DNA]</scope>
    <source>
        <strain evidence="3">DP</strain>
    </source>
</reference>
<feature type="compositionally biased region" description="Polar residues" evidence="1">
    <location>
        <begin position="60"/>
        <end position="77"/>
    </location>
</feature>
<accession>A0ABQ0CNJ1</accession>
<evidence type="ECO:0000313" key="3">
    <source>
        <dbReference type="Proteomes" id="UP001562357"/>
    </source>
</evidence>
<feature type="compositionally biased region" description="Basic and acidic residues" evidence="1">
    <location>
        <begin position="7"/>
        <end position="44"/>
    </location>
</feature>
<gene>
    <name evidence="2" type="primary">g3347</name>
    <name evidence="2" type="ORF">EsDP_00003347</name>
</gene>
<keyword evidence="3" id="KW-1185">Reference proteome</keyword>
<name>A0ABQ0CNJ1_9HYPO</name>
<sequence length="627" mass="70776">MMTGRRRSFDHDDRYEDRRNPGSHGPKKDLRRSSYNYDRRHDINRSGSYRDLSRFKDDQPPSTTTDTHPSLPSTTTATMHQAGLAYSPPYREPDIRSLIDIFCDKVWWLVQCEQERKKEKKLLADRERCPPGNPETIHYSDILRLQIEQCQKAKKKCSDRMNVADDKLVAGIVHLMERYAPRNQTPPAPGDGAMQKEDIDATLESFRGTLHASVNQRIEQEVEKLSASTQSQLQRETEELKKSLESERQRNDRLEKRLEDMEQKFTSLSQRQDIFARENAFDQASKDMAEASIKLKQVFATLDRVSVNAVTKGELSTALEKFDDAVATRLNSATTDVSSTPGSKTALRLQQLSSTLDDIKFGLGHDAGSAAPPCILHLQNQVSSGAELIQDQSKKSATMSETIKTLRGSISSLQSAKHSAQVPSPAPATAPPQSTSHLVSQEDLDIKITRLSTSLVEDIKGMMQEKLATVAKELGSFIDNERREREKSSTKAQESCAQVESLRQGVDELRTYTHTSVHRLDKMDRHHLMQMQLHRDTMASFDSRLQLLAMEHAGSAEEVALQLRVLNKWQSNFTTKPMYREIVDHITKTLPTGTIRQLSALSTRIDAVESQMRTSSDGTLKKRKTQG</sequence>
<feature type="region of interest" description="Disordered" evidence="1">
    <location>
        <begin position="1"/>
        <end position="77"/>
    </location>
</feature>
<proteinExistence type="predicted"/>